<keyword evidence="5" id="KW-1185">Reference proteome</keyword>
<gene>
    <name evidence="4" type="ORF">IE331_13790</name>
</gene>
<sequence>MRGFGFGILTLTVALGLFAAYTYRHLNENLTVVNLTQQLGKDRPDKMDVEGPAEPLNVLVMGSDSRDGEGNNIDGLAGGGQRSDTTILFHLSADRKNAYGVSLPRDAMVQRPTCFDDDGDEIAGGFDMWNAAFSLGGPACTIRQAEQLTGVAIDHFVVLDFNGFKDMVDAIDGVEVCIPEDVDDETGNITLEAGTREVQGQEALDYVRVRYGISNNGDIGRMKRQQSFIASMAGKVLSADTLGRPDRLLGFLNAATKSLTLDEELDSVKKVADLAQQFQGIGLDNIKFITVPFDFYEPDPNRLVWAEDANQLWKNIRFDRPLGSKLSSEVITAARRPGSTASPDPKDTSSPTPEPSDEPSASPVDPAKVAAENGLCA</sequence>
<dbReference type="AlphaFoldDB" id="A0A927KAE3"/>
<dbReference type="InterPro" id="IPR050922">
    <property type="entry name" value="LytR/CpsA/Psr_CW_biosynth"/>
</dbReference>
<evidence type="ECO:0000313" key="4">
    <source>
        <dbReference type="EMBL" id="MBD8870701.1"/>
    </source>
</evidence>
<accession>A0A927KAE3</accession>
<feature type="domain" description="Cell envelope-related transcriptional attenuator" evidence="3">
    <location>
        <begin position="82"/>
        <end position="236"/>
    </location>
</feature>
<dbReference type="Proteomes" id="UP000616839">
    <property type="component" value="Unassembled WGS sequence"/>
</dbReference>
<protein>
    <submittedName>
        <fullName evidence="4">LCP family protein</fullName>
    </submittedName>
</protein>
<evidence type="ECO:0000256" key="1">
    <source>
        <dbReference type="ARBA" id="ARBA00006068"/>
    </source>
</evidence>
<evidence type="ECO:0000259" key="3">
    <source>
        <dbReference type="Pfam" id="PF03816"/>
    </source>
</evidence>
<dbReference type="EMBL" id="JACYXZ010000004">
    <property type="protein sequence ID" value="MBD8870701.1"/>
    <property type="molecule type" value="Genomic_DNA"/>
</dbReference>
<dbReference type="Pfam" id="PF03816">
    <property type="entry name" value="LytR_cpsA_psr"/>
    <property type="match status" value="1"/>
</dbReference>
<evidence type="ECO:0000256" key="2">
    <source>
        <dbReference type="SAM" id="MobiDB-lite"/>
    </source>
</evidence>
<dbReference type="NCBIfam" id="TIGR00350">
    <property type="entry name" value="lytR_cpsA_psr"/>
    <property type="match status" value="1"/>
</dbReference>
<dbReference type="InterPro" id="IPR004474">
    <property type="entry name" value="LytR_CpsA_psr"/>
</dbReference>
<dbReference type="PANTHER" id="PTHR33392:SF6">
    <property type="entry name" value="POLYISOPRENYL-TEICHOIC ACID--PEPTIDOGLYCAN TEICHOIC ACID TRANSFERASE TAGU"/>
    <property type="match status" value="1"/>
</dbReference>
<comment type="caution">
    <text evidence="4">The sequence shown here is derived from an EMBL/GenBank/DDBJ whole genome shotgun (WGS) entry which is preliminary data.</text>
</comment>
<feature type="compositionally biased region" description="Low complexity" evidence="2">
    <location>
        <begin position="358"/>
        <end position="367"/>
    </location>
</feature>
<feature type="compositionally biased region" description="Low complexity" evidence="2">
    <location>
        <begin position="339"/>
        <end position="351"/>
    </location>
</feature>
<organism evidence="4 5">
    <name type="scientific">Nocardioides donggukensis</name>
    <dbReference type="NCBI Taxonomy" id="2774019"/>
    <lineage>
        <taxon>Bacteria</taxon>
        <taxon>Bacillati</taxon>
        <taxon>Actinomycetota</taxon>
        <taxon>Actinomycetes</taxon>
        <taxon>Propionibacteriales</taxon>
        <taxon>Nocardioidaceae</taxon>
        <taxon>Nocardioides</taxon>
    </lineage>
</organism>
<reference evidence="4" key="1">
    <citation type="submission" date="2020-09" db="EMBL/GenBank/DDBJ databases">
        <title>Nocardioides sp. strain MJB4 16S ribosomal RNA gene Genome sequencing and assembly.</title>
        <authorList>
            <person name="Kim I."/>
        </authorList>
    </citation>
    <scope>NUCLEOTIDE SEQUENCE</scope>
    <source>
        <strain evidence="4">MJB4</strain>
    </source>
</reference>
<dbReference type="Gene3D" id="3.40.630.190">
    <property type="entry name" value="LCP protein"/>
    <property type="match status" value="1"/>
</dbReference>
<comment type="similarity">
    <text evidence="1">Belongs to the LytR/CpsA/Psr (LCP) family.</text>
</comment>
<dbReference type="PANTHER" id="PTHR33392">
    <property type="entry name" value="POLYISOPRENYL-TEICHOIC ACID--PEPTIDOGLYCAN TEICHOIC ACID TRANSFERASE TAGU"/>
    <property type="match status" value="1"/>
</dbReference>
<proteinExistence type="inferred from homology"/>
<feature type="region of interest" description="Disordered" evidence="2">
    <location>
        <begin position="332"/>
        <end position="377"/>
    </location>
</feature>
<evidence type="ECO:0000313" key="5">
    <source>
        <dbReference type="Proteomes" id="UP000616839"/>
    </source>
</evidence>
<name>A0A927KAE3_9ACTN</name>